<dbReference type="Proteomes" id="UP000761534">
    <property type="component" value="Unassembled WGS sequence"/>
</dbReference>
<protein>
    <submittedName>
        <fullName evidence="2">Uncharacterized protein</fullName>
    </submittedName>
</protein>
<reference evidence="2" key="1">
    <citation type="journal article" date="2019" name="G3 (Bethesda)">
        <title>Genome Assemblies of Two Rare Opportunistic Yeast Pathogens: Diutina rugosa (syn. Candida rugosa) and Trichomonascus ciferrii (syn. Candida ciferrii).</title>
        <authorList>
            <person name="Mixao V."/>
            <person name="Saus E."/>
            <person name="Hansen A.P."/>
            <person name="Lass-Florl C."/>
            <person name="Gabaldon T."/>
        </authorList>
    </citation>
    <scope>NUCLEOTIDE SEQUENCE</scope>
    <source>
        <strain evidence="2">CBS 4856</strain>
    </source>
</reference>
<comment type="caution">
    <text evidence="2">The sequence shown here is derived from an EMBL/GenBank/DDBJ whole genome shotgun (WGS) entry which is preliminary data.</text>
</comment>
<dbReference type="AlphaFoldDB" id="A0A642V7T3"/>
<organism evidence="2 3">
    <name type="scientific">Trichomonascus ciferrii</name>
    <dbReference type="NCBI Taxonomy" id="44093"/>
    <lineage>
        <taxon>Eukaryota</taxon>
        <taxon>Fungi</taxon>
        <taxon>Dikarya</taxon>
        <taxon>Ascomycota</taxon>
        <taxon>Saccharomycotina</taxon>
        <taxon>Dipodascomycetes</taxon>
        <taxon>Dipodascales</taxon>
        <taxon>Trichomonascaceae</taxon>
        <taxon>Trichomonascus</taxon>
        <taxon>Trichomonascus ciferrii complex</taxon>
    </lineage>
</organism>
<keyword evidence="3" id="KW-1185">Reference proteome</keyword>
<sequence>MGTRWCGFTRRTAADEVQSYADRPMDDVTKGGESPTAILAASGVLARKTCQLRQGLLCYGSEDETAVKGRWFIYTSHGSMGEDGPTGGRLSSAPSSPTSAVGSSPPTNNEHYALESPSARFLKFKFPLQSEATILDFENADVKNLFSQITASTTTTEDEVPRSPIPHRDSAKSLFSEDLDDDDYHDSPYATRCIDKYDLALTAAKPMLKVN</sequence>
<proteinExistence type="predicted"/>
<feature type="compositionally biased region" description="Polar residues" evidence="1">
    <location>
        <begin position="92"/>
        <end position="110"/>
    </location>
</feature>
<dbReference type="VEuPathDB" id="FungiDB:TRICI_002095"/>
<feature type="region of interest" description="Disordered" evidence="1">
    <location>
        <begin position="82"/>
        <end position="111"/>
    </location>
</feature>
<name>A0A642V7T3_9ASCO</name>
<dbReference type="EMBL" id="SWFS01000145">
    <property type="protein sequence ID" value="KAA8915756.1"/>
    <property type="molecule type" value="Genomic_DNA"/>
</dbReference>
<evidence type="ECO:0000313" key="3">
    <source>
        <dbReference type="Proteomes" id="UP000761534"/>
    </source>
</evidence>
<feature type="region of interest" description="Disordered" evidence="1">
    <location>
        <begin position="152"/>
        <end position="179"/>
    </location>
</feature>
<gene>
    <name evidence="2" type="ORF">TRICI_002095</name>
</gene>
<evidence type="ECO:0000313" key="2">
    <source>
        <dbReference type="EMBL" id="KAA8915756.1"/>
    </source>
</evidence>
<evidence type="ECO:0000256" key="1">
    <source>
        <dbReference type="SAM" id="MobiDB-lite"/>
    </source>
</evidence>
<accession>A0A642V7T3</accession>